<organism evidence="2 3">
    <name type="scientific">Nocardia lasii</name>
    <dbReference type="NCBI Taxonomy" id="1616107"/>
    <lineage>
        <taxon>Bacteria</taxon>
        <taxon>Bacillati</taxon>
        <taxon>Actinomycetota</taxon>
        <taxon>Actinomycetes</taxon>
        <taxon>Mycobacteriales</taxon>
        <taxon>Nocardiaceae</taxon>
        <taxon>Nocardia</taxon>
    </lineage>
</organism>
<dbReference type="RefSeq" id="WP_378609167.1">
    <property type="nucleotide sequence ID" value="NZ_JBHSQN010000015.1"/>
</dbReference>
<keyword evidence="1" id="KW-0732">Signal</keyword>
<proteinExistence type="predicted"/>
<feature type="signal peptide" evidence="1">
    <location>
        <begin position="1"/>
        <end position="24"/>
    </location>
</feature>
<protein>
    <recommendedName>
        <fullName evidence="4">Secreted protein</fullName>
    </recommendedName>
</protein>
<evidence type="ECO:0008006" key="4">
    <source>
        <dbReference type="Google" id="ProtNLM"/>
    </source>
</evidence>
<dbReference type="Proteomes" id="UP001596223">
    <property type="component" value="Unassembled WGS sequence"/>
</dbReference>
<evidence type="ECO:0000313" key="2">
    <source>
        <dbReference type="EMBL" id="MFC6013992.1"/>
    </source>
</evidence>
<dbReference type="EMBL" id="JBHSQN010000015">
    <property type="protein sequence ID" value="MFC6013992.1"/>
    <property type="molecule type" value="Genomic_DNA"/>
</dbReference>
<reference evidence="3" key="1">
    <citation type="journal article" date="2019" name="Int. J. Syst. Evol. Microbiol.">
        <title>The Global Catalogue of Microorganisms (GCM) 10K type strain sequencing project: providing services to taxonomists for standard genome sequencing and annotation.</title>
        <authorList>
            <consortium name="The Broad Institute Genomics Platform"/>
            <consortium name="The Broad Institute Genome Sequencing Center for Infectious Disease"/>
            <person name="Wu L."/>
            <person name="Ma J."/>
        </authorList>
    </citation>
    <scope>NUCLEOTIDE SEQUENCE [LARGE SCALE GENOMIC DNA]</scope>
    <source>
        <strain evidence="3">CCUG 36956</strain>
    </source>
</reference>
<feature type="chain" id="PRO_5046832380" description="Secreted protein" evidence="1">
    <location>
        <begin position="25"/>
        <end position="87"/>
    </location>
</feature>
<keyword evidence="3" id="KW-1185">Reference proteome</keyword>
<evidence type="ECO:0000256" key="1">
    <source>
        <dbReference type="SAM" id="SignalP"/>
    </source>
</evidence>
<evidence type="ECO:0000313" key="3">
    <source>
        <dbReference type="Proteomes" id="UP001596223"/>
    </source>
</evidence>
<name>A0ABW1JY46_9NOCA</name>
<comment type="caution">
    <text evidence="2">The sequence shown here is derived from an EMBL/GenBank/DDBJ whole genome shotgun (WGS) entry which is preliminary data.</text>
</comment>
<accession>A0ABW1JY46</accession>
<gene>
    <name evidence="2" type="ORF">ACFP3H_23295</name>
</gene>
<sequence>MSTSFAVRSAVVGAAAVIALSVSAGTAAALPVSGSAALATGSATGSAELASGSASSSVPAAGAYLSWQASQFISNTLRLLLSVPQRL</sequence>